<comment type="caution">
    <text evidence="2">The sequence shown here is derived from an EMBL/GenBank/DDBJ whole genome shotgun (WGS) entry which is preliminary data.</text>
</comment>
<dbReference type="AlphaFoldDB" id="A0A4R1PUN4"/>
<proteinExistence type="predicted"/>
<keyword evidence="3" id="KW-1185">Reference proteome</keyword>
<evidence type="ECO:0000313" key="3">
    <source>
        <dbReference type="Proteomes" id="UP000295063"/>
    </source>
</evidence>
<feature type="signal peptide" evidence="1">
    <location>
        <begin position="1"/>
        <end position="25"/>
    </location>
</feature>
<gene>
    <name evidence="2" type="ORF">EV210_111147</name>
</gene>
<keyword evidence="1" id="KW-0732">Signal</keyword>
<organism evidence="2 3">
    <name type="scientific">Anaerospora hongkongensis</name>
    <dbReference type="NCBI Taxonomy" id="244830"/>
    <lineage>
        <taxon>Bacteria</taxon>
        <taxon>Bacillati</taxon>
        <taxon>Bacillota</taxon>
        <taxon>Negativicutes</taxon>
        <taxon>Selenomonadales</taxon>
        <taxon>Sporomusaceae</taxon>
        <taxon>Anaerospora</taxon>
    </lineage>
</organism>
<dbReference type="EMBL" id="SLUI01000011">
    <property type="protein sequence ID" value="TCL35681.1"/>
    <property type="molecule type" value="Genomic_DNA"/>
</dbReference>
<accession>A0A4R1PUN4</accession>
<dbReference type="Proteomes" id="UP000295063">
    <property type="component" value="Unassembled WGS sequence"/>
</dbReference>
<reference evidence="2 3" key="1">
    <citation type="submission" date="2019-03" db="EMBL/GenBank/DDBJ databases">
        <title>Genomic Encyclopedia of Type Strains, Phase IV (KMG-IV): sequencing the most valuable type-strain genomes for metagenomic binning, comparative biology and taxonomic classification.</title>
        <authorList>
            <person name="Goeker M."/>
        </authorList>
    </citation>
    <scope>NUCLEOTIDE SEQUENCE [LARGE SCALE GENOMIC DNA]</scope>
    <source>
        <strain evidence="2 3">DSM 15969</strain>
    </source>
</reference>
<evidence type="ECO:0000313" key="2">
    <source>
        <dbReference type="EMBL" id="TCL35681.1"/>
    </source>
</evidence>
<feature type="chain" id="PRO_5020460062" evidence="1">
    <location>
        <begin position="26"/>
        <end position="131"/>
    </location>
</feature>
<evidence type="ECO:0000256" key="1">
    <source>
        <dbReference type="SAM" id="SignalP"/>
    </source>
</evidence>
<dbReference type="OrthoDB" id="1684992at2"/>
<dbReference type="RefSeq" id="WP_132082416.1">
    <property type="nucleotide sequence ID" value="NZ_DAIMLW010000108.1"/>
</dbReference>
<sequence length="131" mass="15034">MKTKLCIGLILVIICITGATATALAAPHLSWHTDTLGYDETNALVIYGYLENDGTVVVDRVNVLTLNIYFRQNNTDWWFANQGNWENIPVYMQPGDTHKLKLRITNPKLYKFDEWKITGTVNYHFIRTADL</sequence>
<protein>
    <submittedName>
        <fullName evidence="2">Uncharacterized protein</fullName>
    </submittedName>
</protein>
<name>A0A4R1PUN4_9FIRM</name>